<comment type="similarity">
    <text evidence="1">Belongs to the ROK (NagC/XylR) family.</text>
</comment>
<dbReference type="PANTHER" id="PTHR18964:SF173">
    <property type="entry name" value="GLUCOKINASE"/>
    <property type="match status" value="1"/>
</dbReference>
<dbReference type="Gene3D" id="3.30.420.40">
    <property type="match status" value="2"/>
</dbReference>
<dbReference type="SUPFAM" id="SSF46785">
    <property type="entry name" value="Winged helix' DNA-binding domain"/>
    <property type="match status" value="1"/>
</dbReference>
<evidence type="ECO:0000256" key="1">
    <source>
        <dbReference type="ARBA" id="ARBA00006479"/>
    </source>
</evidence>
<comment type="caution">
    <text evidence="4">The sequence shown here is derived from an EMBL/GenBank/DDBJ whole genome shotgun (WGS) entry which is preliminary data.</text>
</comment>
<reference evidence="4 5" key="1">
    <citation type="submission" date="2016-12" db="EMBL/GenBank/DDBJ databases">
        <title>The draft genome sequence of Actinophytocola sp. 11-183.</title>
        <authorList>
            <person name="Wang W."/>
            <person name="Yuan L."/>
        </authorList>
    </citation>
    <scope>NUCLEOTIDE SEQUENCE [LARGE SCALE GENOMIC DNA]</scope>
    <source>
        <strain evidence="4 5">11-183</strain>
    </source>
</reference>
<dbReference type="GO" id="GO:0003677">
    <property type="term" value="F:DNA binding"/>
    <property type="evidence" value="ECO:0007669"/>
    <property type="project" value="InterPro"/>
</dbReference>
<dbReference type="Pfam" id="PF00480">
    <property type="entry name" value="ROK"/>
    <property type="match status" value="1"/>
</dbReference>
<evidence type="ECO:0000313" key="5">
    <source>
        <dbReference type="Proteomes" id="UP000185596"/>
    </source>
</evidence>
<dbReference type="SUPFAM" id="SSF53067">
    <property type="entry name" value="Actin-like ATPase domain"/>
    <property type="match status" value="1"/>
</dbReference>
<evidence type="ECO:0000259" key="3">
    <source>
        <dbReference type="Pfam" id="PF09339"/>
    </source>
</evidence>
<dbReference type="PANTHER" id="PTHR18964">
    <property type="entry name" value="ROK (REPRESSOR, ORF, KINASE) FAMILY"/>
    <property type="match status" value="1"/>
</dbReference>
<proteinExistence type="inferred from homology"/>
<dbReference type="InterPro" id="IPR049874">
    <property type="entry name" value="ROK_cs"/>
</dbReference>
<evidence type="ECO:0000256" key="2">
    <source>
        <dbReference type="SAM" id="MobiDB-lite"/>
    </source>
</evidence>
<dbReference type="InterPro" id="IPR011991">
    <property type="entry name" value="ArsR-like_HTH"/>
</dbReference>
<organism evidence="4 5">
    <name type="scientific">Actinophytocola xanthii</name>
    <dbReference type="NCBI Taxonomy" id="1912961"/>
    <lineage>
        <taxon>Bacteria</taxon>
        <taxon>Bacillati</taxon>
        <taxon>Actinomycetota</taxon>
        <taxon>Actinomycetes</taxon>
        <taxon>Pseudonocardiales</taxon>
        <taxon>Pseudonocardiaceae</taxon>
    </lineage>
</organism>
<dbReference type="InterPro" id="IPR005471">
    <property type="entry name" value="Tscrpt_reg_IclR_N"/>
</dbReference>
<dbReference type="Pfam" id="PF09339">
    <property type="entry name" value="HTH_IclR"/>
    <property type="match status" value="1"/>
</dbReference>
<dbReference type="STRING" id="1912961.BU204_26130"/>
<dbReference type="GO" id="GO:0006355">
    <property type="term" value="P:regulation of DNA-templated transcription"/>
    <property type="evidence" value="ECO:0007669"/>
    <property type="project" value="InterPro"/>
</dbReference>
<feature type="region of interest" description="Disordered" evidence="2">
    <location>
        <begin position="1"/>
        <end position="23"/>
    </location>
</feature>
<accession>A0A1Q8CJT6</accession>
<dbReference type="CDD" id="cd00090">
    <property type="entry name" value="HTH_ARSR"/>
    <property type="match status" value="1"/>
</dbReference>
<dbReference type="PROSITE" id="PS01125">
    <property type="entry name" value="ROK"/>
    <property type="match status" value="1"/>
</dbReference>
<keyword evidence="4" id="KW-0418">Kinase</keyword>
<dbReference type="OrthoDB" id="3189808at2"/>
<sequence>MQDRQTYPPTASTGTSNGTTSPGELLRLLRDGQARTRAELATETGLARSTVRSRLDALMHAGLVADWGDAAATGGRPASRFVFNARARLALAADVGATHATVAVADLTGEPLVTEKLTLDIADGPDTVLGVLADTWRRLRVEHGLTAPVAGVGIGLPGPVEHSTGKPTHPPIMPGWNGYDVPARVQADFPVSVLVDNEVNLMALGEHARCFPGEQNMIFVKVATGIGSGLVSNGQLHRGDVGAAGDLGHILAPSAGDVPCRCGNSGCLEAVASGPAVAARLRSAGIDATTSADVVALVQAGNLVAGQQVRQAGRDIGEVLAAGVSLFNPSVIVVGGSLAQAGEMLLAGVRESIYRRSLPLATERLRIVPSHAGPNAGVLGAAAMVVRHALSPTVLDRELA</sequence>
<dbReference type="InterPro" id="IPR000600">
    <property type="entry name" value="ROK"/>
</dbReference>
<dbReference type="Proteomes" id="UP000185596">
    <property type="component" value="Unassembled WGS sequence"/>
</dbReference>
<dbReference type="RefSeq" id="WP_075128406.1">
    <property type="nucleotide sequence ID" value="NZ_MSIE01000052.1"/>
</dbReference>
<feature type="compositionally biased region" description="Low complexity" evidence="2">
    <location>
        <begin position="8"/>
        <end position="23"/>
    </location>
</feature>
<keyword evidence="5" id="KW-1185">Reference proteome</keyword>
<dbReference type="AlphaFoldDB" id="A0A1Q8CJT6"/>
<dbReference type="Gene3D" id="1.10.10.10">
    <property type="entry name" value="Winged helix-like DNA-binding domain superfamily/Winged helix DNA-binding domain"/>
    <property type="match status" value="1"/>
</dbReference>
<dbReference type="InterPro" id="IPR036390">
    <property type="entry name" value="WH_DNA-bd_sf"/>
</dbReference>
<evidence type="ECO:0000313" key="4">
    <source>
        <dbReference type="EMBL" id="OLF14628.1"/>
    </source>
</evidence>
<dbReference type="InterPro" id="IPR036388">
    <property type="entry name" value="WH-like_DNA-bd_sf"/>
</dbReference>
<protein>
    <submittedName>
        <fullName evidence="4">Sugar kinase</fullName>
    </submittedName>
</protein>
<dbReference type="EMBL" id="MSIE01000052">
    <property type="protein sequence ID" value="OLF14628.1"/>
    <property type="molecule type" value="Genomic_DNA"/>
</dbReference>
<dbReference type="InterPro" id="IPR043129">
    <property type="entry name" value="ATPase_NBD"/>
</dbReference>
<gene>
    <name evidence="4" type="ORF">BU204_26130</name>
</gene>
<keyword evidence="4" id="KW-0808">Transferase</keyword>
<name>A0A1Q8CJT6_9PSEU</name>
<dbReference type="GO" id="GO:0016301">
    <property type="term" value="F:kinase activity"/>
    <property type="evidence" value="ECO:0007669"/>
    <property type="project" value="UniProtKB-KW"/>
</dbReference>
<feature type="domain" description="HTH iclR-type" evidence="3">
    <location>
        <begin position="24"/>
        <end position="64"/>
    </location>
</feature>